<proteinExistence type="predicted"/>
<name>A0A8T1Q687_CARIL</name>
<dbReference type="AlphaFoldDB" id="A0A8T1Q687"/>
<sequence length="103" mass="11374">MQLKTSMASSIFPHRASPLTIALSATSREQIPSASISSFSLNAPCISPTLHIPLISVIYCTQLGVKPFSNMSCRKIWDSWKDEALTSPFKIAFWVSTSERTPK</sequence>
<evidence type="ECO:0000313" key="1">
    <source>
        <dbReference type="EMBL" id="KAG6650053.1"/>
    </source>
</evidence>
<protein>
    <submittedName>
        <fullName evidence="1">Uncharacterized protein</fullName>
    </submittedName>
</protein>
<accession>A0A8T1Q687</accession>
<gene>
    <name evidence="1" type="ORF">CIPAW_06G016600</name>
</gene>
<dbReference type="EMBL" id="CM031814">
    <property type="protein sequence ID" value="KAG6650053.1"/>
    <property type="molecule type" value="Genomic_DNA"/>
</dbReference>
<keyword evidence="2" id="KW-1185">Reference proteome</keyword>
<evidence type="ECO:0000313" key="2">
    <source>
        <dbReference type="Proteomes" id="UP000811609"/>
    </source>
</evidence>
<reference evidence="1" key="1">
    <citation type="submission" date="2020-12" db="EMBL/GenBank/DDBJ databases">
        <title>WGS assembly of Carya illinoinensis cv. Pawnee.</title>
        <authorList>
            <person name="Platts A."/>
            <person name="Shu S."/>
            <person name="Wright S."/>
            <person name="Barry K."/>
            <person name="Edger P."/>
            <person name="Pires J.C."/>
            <person name="Schmutz J."/>
        </authorList>
    </citation>
    <scope>NUCLEOTIDE SEQUENCE</scope>
    <source>
        <tissue evidence="1">Leaf</tissue>
    </source>
</reference>
<dbReference type="Proteomes" id="UP000811609">
    <property type="component" value="Chromosome 6"/>
</dbReference>
<comment type="caution">
    <text evidence="1">The sequence shown here is derived from an EMBL/GenBank/DDBJ whole genome shotgun (WGS) entry which is preliminary data.</text>
</comment>
<organism evidence="1 2">
    <name type="scientific">Carya illinoinensis</name>
    <name type="common">Pecan</name>
    <dbReference type="NCBI Taxonomy" id="32201"/>
    <lineage>
        <taxon>Eukaryota</taxon>
        <taxon>Viridiplantae</taxon>
        <taxon>Streptophyta</taxon>
        <taxon>Embryophyta</taxon>
        <taxon>Tracheophyta</taxon>
        <taxon>Spermatophyta</taxon>
        <taxon>Magnoliopsida</taxon>
        <taxon>eudicotyledons</taxon>
        <taxon>Gunneridae</taxon>
        <taxon>Pentapetalae</taxon>
        <taxon>rosids</taxon>
        <taxon>fabids</taxon>
        <taxon>Fagales</taxon>
        <taxon>Juglandaceae</taxon>
        <taxon>Carya</taxon>
    </lineage>
</organism>